<feature type="region of interest" description="Disordered" evidence="4">
    <location>
        <begin position="1"/>
        <end position="26"/>
    </location>
</feature>
<dbReference type="SMART" id="SM00222">
    <property type="entry name" value="Sec7"/>
    <property type="match status" value="1"/>
</dbReference>
<feature type="compositionally biased region" description="Gly residues" evidence="4">
    <location>
        <begin position="870"/>
        <end position="879"/>
    </location>
</feature>
<sequence length="1490" mass="164394">MARTAADDDDDGPPPAYAAQRGPRRDPRLKDLGISCMLNTEVGALLAVIRRRPDPYSYLPPAVAAAEEATFSALISSLKALRGLLFQPRHGAWRCSDPSTYLTAFLDVVQSEEVPPAATGVALSSVLKILRIDVFDECSPGARDAVHAVLTALTNCRIERISDAGAEEAVLLRVLQVLAALMRTRAAPLLSDSSVCTAVNTCFQIVQHAASSRGSELLQRTARHCMHEILQAVFARLPDIRDDADADADDLALGGSSGAGFGARCMVDIFSFLCSLLLNSTDMVVTPDGQAGAFTSEEDVMLFSLVLVNSAVELGGEAIGKHPKLLRLIQDDLFYHLIHYATEYSPLVLSMICSTALNLYHFLRRFLKLQLEAFFMFVLLRVCGGASGPQLQEVAVEGLISFCRQPTFVMEMYVNYDCDPLLRNVFEEVGKLLCKAAFPASSSGPSPMTTVQLQAFEGLVNMITTIADNVEVEKAPDHGAYAVDVSEFRLFWVERWDSKETTWVDFVRKRKLRKKKVAVAANHYNRDQKKGVEFLKLCHLVPTPPEPRSMAYFLRYSPGLDKNKVGEFLGDPDEFNLRVLKEFTETFDFTGAILDTALRTYLETFRLPGESQKIQRILEAFSERFFEQQTAGVFATKDAAFILCYSLIMLNTDLHNPQVKKKMSEEDFIRNNRAINDKKDLPREYLSELFHSISSNAITVFSSTSSAAAEMTRSRWADLVNRSRSMDPFTPCDFKHKLSREVFIAVSGPTVATLAAIFDCADDEETLNQCVEGLVSVARIARYGLEDVLDELLCCLCKFTTLLNPYATTEETLFTFSNEIKPRMATLALFTIANRFGESVRGAWRNVVDCLLKLKRLKLLPPSVIDPDGTGAGRGGGSERPGHRHRASASDAAGVIFPPTHRGAGTSRHVSGMIGRFSQFLSLDSGGESLLSVGSEFENNLKIIQQCQAGRIFTDSAKLPEEALQNLGRALIFAAGGKGQKFSTPVEEEETVGFCWDLLALLASANLHRFAAFWPPLLECFSAVSQLPLFSPSPFAEKAIVALFRVAVRLLAAPPPQRPSDSRVPEELVFKSINMMWKLDKEILDTCCEGISESIVKLLTEHAVGVQTPLGWKTLLHLLTVTGRHPETFDQSVAAMVKLMSDGGAHVTRFNYAAVIEAAFGFAALKISPLDISTKILELMAESVNWLIQWHKSGYSDPGNSGGFSGSSSSSSSVDEASRMGNMATNMFIKLAEALRKTSLVRREEIRSQAVFELGRAFNLAATGDLDFGPAGCLACFNLVIFAMVDDLHEKTLEYSRREGAERETRSMEGTLAAAVELLADVFVLLLPTVAQAPGFRTFWLGVLRRMDTCVKCDLAAGGGAGLMQELVPRMLKRMIMEMKAKEVLVAREGDELWEITHIQIQWIAPAVKEELFPEDPNFYFYTIKDNPLHGIEENDLDEWDLDDGGDDIYEDTEARVFTERGYSFLFGPAPPDLVLPAATHRSKAHHMDG</sequence>
<keyword evidence="3" id="KW-0344">Guanine-nucleotide releasing factor</keyword>
<dbReference type="Proteomes" id="UP001341281">
    <property type="component" value="Chromosome 08"/>
</dbReference>
<evidence type="ECO:0000256" key="1">
    <source>
        <dbReference type="ARBA" id="ARBA00004287"/>
    </source>
</evidence>
<accession>A0AAQ3XBB1</accession>
<dbReference type="InterPro" id="IPR016024">
    <property type="entry name" value="ARM-type_fold"/>
</dbReference>
<dbReference type="GO" id="GO:0016020">
    <property type="term" value="C:membrane"/>
    <property type="evidence" value="ECO:0007669"/>
    <property type="project" value="UniProtKB-SubCell"/>
</dbReference>
<dbReference type="Gene3D" id="1.10.220.20">
    <property type="match status" value="1"/>
</dbReference>
<evidence type="ECO:0000313" key="6">
    <source>
        <dbReference type="EMBL" id="WVZ90267.1"/>
    </source>
</evidence>
<organism evidence="6 7">
    <name type="scientific">Paspalum notatum var. saurae</name>
    <dbReference type="NCBI Taxonomy" id="547442"/>
    <lineage>
        <taxon>Eukaryota</taxon>
        <taxon>Viridiplantae</taxon>
        <taxon>Streptophyta</taxon>
        <taxon>Embryophyta</taxon>
        <taxon>Tracheophyta</taxon>
        <taxon>Spermatophyta</taxon>
        <taxon>Magnoliopsida</taxon>
        <taxon>Liliopsida</taxon>
        <taxon>Poales</taxon>
        <taxon>Poaceae</taxon>
        <taxon>PACMAD clade</taxon>
        <taxon>Panicoideae</taxon>
        <taxon>Andropogonodae</taxon>
        <taxon>Paspaleae</taxon>
        <taxon>Paspalinae</taxon>
        <taxon>Paspalum</taxon>
    </lineage>
</organism>
<dbReference type="GO" id="GO:0032012">
    <property type="term" value="P:regulation of ARF protein signal transduction"/>
    <property type="evidence" value="ECO:0007669"/>
    <property type="project" value="InterPro"/>
</dbReference>
<proteinExistence type="predicted"/>
<dbReference type="SUPFAM" id="SSF48371">
    <property type="entry name" value="ARM repeat"/>
    <property type="match status" value="1"/>
</dbReference>
<feature type="domain" description="SEC7" evidence="5">
    <location>
        <begin position="506"/>
        <end position="696"/>
    </location>
</feature>
<gene>
    <name evidence="6" type="ORF">U9M48_036581</name>
</gene>
<dbReference type="PANTHER" id="PTHR10663:SF322">
    <property type="entry name" value="ARF GUANINE-NUCLEOTIDE EXCHANGE FACTOR GNL2"/>
    <property type="match status" value="1"/>
</dbReference>
<keyword evidence="7" id="KW-1185">Reference proteome</keyword>
<protein>
    <recommendedName>
        <fullName evidence="5">SEC7 domain-containing protein</fullName>
    </recommendedName>
</protein>
<comment type="subcellular location">
    <subcellularLocation>
        <location evidence="2">Cytoplasm</location>
        <location evidence="2">Cytosol</location>
    </subcellularLocation>
    <subcellularLocation>
        <location evidence="1">Membrane</location>
        <topology evidence="1">Peripheral membrane protein</topology>
        <orientation evidence="1">Cytoplasmic side</orientation>
    </subcellularLocation>
</comment>
<dbReference type="Pfam" id="PF01369">
    <property type="entry name" value="Sec7"/>
    <property type="match status" value="1"/>
</dbReference>
<dbReference type="EMBL" id="CP144752">
    <property type="protein sequence ID" value="WVZ90267.1"/>
    <property type="molecule type" value="Genomic_DNA"/>
</dbReference>
<evidence type="ECO:0000259" key="5">
    <source>
        <dbReference type="PROSITE" id="PS50190"/>
    </source>
</evidence>
<dbReference type="Pfam" id="PF12783">
    <property type="entry name" value="Sec7-like_HUS"/>
    <property type="match status" value="1"/>
</dbReference>
<dbReference type="InterPro" id="IPR035999">
    <property type="entry name" value="Sec7_dom_sf"/>
</dbReference>
<dbReference type="PANTHER" id="PTHR10663">
    <property type="entry name" value="GUANYL-NUCLEOTIDE EXCHANGE FACTOR"/>
    <property type="match status" value="1"/>
</dbReference>
<dbReference type="CDD" id="cd00171">
    <property type="entry name" value="Sec7"/>
    <property type="match status" value="1"/>
</dbReference>
<evidence type="ECO:0000256" key="2">
    <source>
        <dbReference type="ARBA" id="ARBA00004514"/>
    </source>
</evidence>
<dbReference type="GO" id="GO:0005829">
    <property type="term" value="C:cytosol"/>
    <property type="evidence" value="ECO:0007669"/>
    <property type="project" value="UniProtKB-SubCell"/>
</dbReference>
<dbReference type="InterPro" id="IPR032691">
    <property type="entry name" value="Mon2/Sec7/BIG1-like_HUS"/>
</dbReference>
<name>A0AAQ3XBB1_PASNO</name>
<dbReference type="PROSITE" id="PS50190">
    <property type="entry name" value="SEC7"/>
    <property type="match status" value="1"/>
</dbReference>
<feature type="region of interest" description="Disordered" evidence="4">
    <location>
        <begin position="868"/>
        <end position="891"/>
    </location>
</feature>
<dbReference type="InterPro" id="IPR023394">
    <property type="entry name" value="Sec7_C_sf"/>
</dbReference>
<dbReference type="FunFam" id="1.10.1000.11:FF:000002">
    <property type="entry name" value="Cytohesin 1"/>
    <property type="match status" value="1"/>
</dbReference>
<dbReference type="GO" id="GO:0005085">
    <property type="term" value="F:guanyl-nucleotide exchange factor activity"/>
    <property type="evidence" value="ECO:0007669"/>
    <property type="project" value="UniProtKB-KW"/>
</dbReference>
<dbReference type="Gene3D" id="1.10.1000.11">
    <property type="entry name" value="Arf Nucleotide-binding Site Opener,domain 2"/>
    <property type="match status" value="1"/>
</dbReference>
<reference evidence="6 7" key="1">
    <citation type="submission" date="2024-02" db="EMBL/GenBank/DDBJ databases">
        <title>High-quality chromosome-scale genome assembly of Pensacola bahiagrass (Paspalum notatum Flugge var. saurae).</title>
        <authorList>
            <person name="Vega J.M."/>
            <person name="Podio M."/>
            <person name="Orjuela J."/>
            <person name="Siena L.A."/>
            <person name="Pessino S.C."/>
            <person name="Combes M.C."/>
            <person name="Mariac C."/>
            <person name="Albertini E."/>
            <person name="Pupilli F."/>
            <person name="Ortiz J.P.A."/>
            <person name="Leblanc O."/>
        </authorList>
    </citation>
    <scope>NUCLEOTIDE SEQUENCE [LARGE SCALE GENOMIC DNA]</scope>
    <source>
        <strain evidence="6">R1</strain>
        <tissue evidence="6">Leaf</tissue>
    </source>
</reference>
<dbReference type="SUPFAM" id="SSF48425">
    <property type="entry name" value="Sec7 domain"/>
    <property type="match status" value="1"/>
</dbReference>
<dbReference type="InterPro" id="IPR000904">
    <property type="entry name" value="Sec7_dom"/>
</dbReference>
<evidence type="ECO:0000313" key="7">
    <source>
        <dbReference type="Proteomes" id="UP001341281"/>
    </source>
</evidence>
<evidence type="ECO:0000256" key="4">
    <source>
        <dbReference type="SAM" id="MobiDB-lite"/>
    </source>
</evidence>
<evidence type="ECO:0000256" key="3">
    <source>
        <dbReference type="ARBA" id="ARBA00022658"/>
    </source>
</evidence>